<dbReference type="GO" id="GO:0018580">
    <property type="term" value="F:nitronate monooxygenase activity"/>
    <property type="evidence" value="ECO:0007669"/>
    <property type="project" value="InterPro"/>
</dbReference>
<comment type="caution">
    <text evidence="4">The sequence shown here is derived from an EMBL/GenBank/DDBJ whole genome shotgun (WGS) entry which is preliminary data.</text>
</comment>
<dbReference type="InterPro" id="IPR013785">
    <property type="entry name" value="Aldolase_TIM"/>
</dbReference>
<gene>
    <name evidence="4" type="ORF">DW322_16600</name>
</gene>
<evidence type="ECO:0000313" key="4">
    <source>
        <dbReference type="EMBL" id="TXG91524.1"/>
    </source>
</evidence>
<dbReference type="Gene3D" id="3.20.20.70">
    <property type="entry name" value="Aldolase class I"/>
    <property type="match status" value="1"/>
</dbReference>
<dbReference type="PANTHER" id="PTHR32332">
    <property type="entry name" value="2-NITROPROPANE DIOXYGENASE"/>
    <property type="match status" value="1"/>
</dbReference>
<evidence type="ECO:0000313" key="5">
    <source>
        <dbReference type="Proteomes" id="UP000471120"/>
    </source>
</evidence>
<dbReference type="PANTHER" id="PTHR32332:SF31">
    <property type="entry name" value="2-NITROPROPANE DIOXYGENASE FAMILY, PUTATIVE (AFU_ORTHOLOGUE AFUA_2G09850)-RELATED"/>
    <property type="match status" value="1"/>
</dbReference>
<name>A0A6P2CFI0_9NOCA</name>
<accession>A0A6P2CFI0</accession>
<evidence type="ECO:0000256" key="1">
    <source>
        <dbReference type="ARBA" id="ARBA00022630"/>
    </source>
</evidence>
<protein>
    <submittedName>
        <fullName evidence="4">Nitronate monooxygenase</fullName>
    </submittedName>
</protein>
<sequence length="316" mass="31924">MTATWLTETLGIEIPVLGAPMAGRAGGALVAEVTRGGGLGMLGAGYVTAEWLAREAAVAREAGPFGVGLMVWSLDEDDAPLDAALDERPAIVSLSFGDPAPYVDRVHAAGALALAQVNTPADLMVAEAAGVDVVVAQGAEAGGHTGGVATLPLLQQVLDATQLPVLAAGGIATGRGLAAVLAAGAQGAMVGTALLASPETTGPEYAVGRLLAADATDTVYTSVFDRARALEWPHRWGGRALVNRFTRTWHDAAGAGPIPDAEADELRGDYDPSDPDLGVVYAGQAAGSVTETLPAADVVRRIGADADALLARIGRP</sequence>
<dbReference type="EMBL" id="QRCM01000001">
    <property type="protein sequence ID" value="TXG91524.1"/>
    <property type="molecule type" value="Genomic_DNA"/>
</dbReference>
<keyword evidence="1" id="KW-0285">Flavoprotein</keyword>
<dbReference type="AlphaFoldDB" id="A0A6P2CFI0"/>
<organism evidence="4 5">
    <name type="scientific">Rhodococcus rhodnii</name>
    <dbReference type="NCBI Taxonomy" id="38312"/>
    <lineage>
        <taxon>Bacteria</taxon>
        <taxon>Bacillati</taxon>
        <taxon>Actinomycetota</taxon>
        <taxon>Actinomycetes</taxon>
        <taxon>Mycobacteriales</taxon>
        <taxon>Nocardiaceae</taxon>
        <taxon>Rhodococcus</taxon>
    </lineage>
</organism>
<keyword evidence="2" id="KW-0288">FMN</keyword>
<proteinExistence type="predicted"/>
<reference evidence="4 5" key="1">
    <citation type="submission" date="2018-07" db="EMBL/GenBank/DDBJ databases">
        <title>Genome sequence of Rhodococcus rhodnii ATCC 35071 from Rhodnius prolixus.</title>
        <authorList>
            <person name="Patel V."/>
            <person name="Vogel K.J."/>
        </authorList>
    </citation>
    <scope>NUCLEOTIDE SEQUENCE [LARGE SCALE GENOMIC DNA]</scope>
    <source>
        <strain evidence="4 5">ATCC 35071</strain>
    </source>
</reference>
<keyword evidence="4" id="KW-0503">Monooxygenase</keyword>
<dbReference type="Proteomes" id="UP000471120">
    <property type="component" value="Unassembled WGS sequence"/>
</dbReference>
<evidence type="ECO:0000256" key="2">
    <source>
        <dbReference type="ARBA" id="ARBA00022643"/>
    </source>
</evidence>
<keyword evidence="3" id="KW-0560">Oxidoreductase</keyword>
<dbReference type="InterPro" id="IPR004136">
    <property type="entry name" value="NMO"/>
</dbReference>
<dbReference type="Pfam" id="PF03060">
    <property type="entry name" value="NMO"/>
    <property type="match status" value="2"/>
</dbReference>
<dbReference type="RefSeq" id="WP_010838250.1">
    <property type="nucleotide sequence ID" value="NZ_QRCM01000001.1"/>
</dbReference>
<evidence type="ECO:0000256" key="3">
    <source>
        <dbReference type="ARBA" id="ARBA00023002"/>
    </source>
</evidence>
<dbReference type="CDD" id="cd04730">
    <property type="entry name" value="NPD_like"/>
    <property type="match status" value="1"/>
</dbReference>
<dbReference type="SUPFAM" id="SSF51412">
    <property type="entry name" value="Inosine monophosphate dehydrogenase (IMPDH)"/>
    <property type="match status" value="1"/>
</dbReference>